<gene>
    <name evidence="1" type="ORF">N3K66_003788</name>
</gene>
<proteinExistence type="predicted"/>
<name>A0ACC0V7U1_9HYPO</name>
<sequence>MAGVADKARFYLERSVPQLREWEEKEIFNKDEIRSIVQKRNDYEHRVLSPGSKPTLWSDYAHWERSLESLRSKRCQRLKIRHLNSAYAGQARVLSIYERGVSKHPNSPDLWREYLSYTDSVKAAKRWRKTMTNALRMMPNDPELWIMAGRRSAKNGDMPSARGFFMRGCRFCTKDGTLWTEYARCEMEWLEKVEKRKKRPGSDPLEIERKDRDDDELIIEDSGDDEDEEGGAVLPRPSKEQAKVIDKQSAQQLANNPAMDGAIPMAIFDIARKQPFFNAEVAEQFFNVFTTFNDVPAKSRISEHVLDTMDREYAGHPATGNCHIRQPIIAVDHRTAEFARGLRESLGMLQTYLASTTDAEELKGKTATWIEGYLAIDGLDEGIRAVLEHTLKKVTQP</sequence>
<protein>
    <submittedName>
        <fullName evidence="1">Uncharacterized protein</fullName>
    </submittedName>
</protein>
<organism evidence="1 2">
    <name type="scientific">Trichothecium roseum</name>
    <dbReference type="NCBI Taxonomy" id="47278"/>
    <lineage>
        <taxon>Eukaryota</taxon>
        <taxon>Fungi</taxon>
        <taxon>Dikarya</taxon>
        <taxon>Ascomycota</taxon>
        <taxon>Pezizomycotina</taxon>
        <taxon>Sordariomycetes</taxon>
        <taxon>Hypocreomycetidae</taxon>
        <taxon>Hypocreales</taxon>
        <taxon>Hypocreales incertae sedis</taxon>
        <taxon>Trichothecium</taxon>
    </lineage>
</organism>
<comment type="caution">
    <text evidence="1">The sequence shown here is derived from an EMBL/GenBank/DDBJ whole genome shotgun (WGS) entry which is preliminary data.</text>
</comment>
<reference evidence="1" key="1">
    <citation type="submission" date="2022-10" db="EMBL/GenBank/DDBJ databases">
        <title>Complete Genome of Trichothecium roseum strain YXFP-22015, a Plant Pathogen Isolated from Citrus.</title>
        <authorList>
            <person name="Wang Y."/>
            <person name="Zhu L."/>
        </authorList>
    </citation>
    <scope>NUCLEOTIDE SEQUENCE</scope>
    <source>
        <strain evidence="1">YXFP-22015</strain>
    </source>
</reference>
<dbReference type="EMBL" id="CM047942">
    <property type="protein sequence ID" value="KAI9901971.1"/>
    <property type="molecule type" value="Genomic_DNA"/>
</dbReference>
<evidence type="ECO:0000313" key="1">
    <source>
        <dbReference type="EMBL" id="KAI9901971.1"/>
    </source>
</evidence>
<keyword evidence="2" id="KW-1185">Reference proteome</keyword>
<dbReference type="Proteomes" id="UP001163324">
    <property type="component" value="Chromosome 3"/>
</dbReference>
<evidence type="ECO:0000313" key="2">
    <source>
        <dbReference type="Proteomes" id="UP001163324"/>
    </source>
</evidence>
<accession>A0ACC0V7U1</accession>